<dbReference type="AlphaFoldDB" id="A0A9X9WF70"/>
<dbReference type="Pfam" id="PF13343">
    <property type="entry name" value="SBP_bac_6"/>
    <property type="match status" value="1"/>
</dbReference>
<evidence type="ECO:0000313" key="3">
    <source>
        <dbReference type="EMBL" id="NKE19714.1"/>
    </source>
</evidence>
<reference evidence="2" key="1">
    <citation type="submission" date="2020-01" db="EMBL/GenBank/DDBJ databases">
        <authorList>
            <person name="Rat A."/>
        </authorList>
    </citation>
    <scope>NUCLEOTIDE SEQUENCE</scope>
    <source>
        <strain evidence="2">LMG 31161</strain>
    </source>
</reference>
<evidence type="ECO:0000313" key="4">
    <source>
        <dbReference type="Proteomes" id="UP000746741"/>
    </source>
</evidence>
<evidence type="ECO:0000256" key="1">
    <source>
        <dbReference type="ARBA" id="ARBA00022729"/>
    </source>
</evidence>
<keyword evidence="4" id="KW-1185">Reference proteome</keyword>
<name>A0A9X9WF70_9PROT</name>
<dbReference type="PANTHER" id="PTHR30006">
    <property type="entry name" value="THIAMINE-BINDING PERIPLASMIC PROTEIN-RELATED"/>
    <property type="match status" value="1"/>
</dbReference>
<evidence type="ECO:0000313" key="5">
    <source>
        <dbReference type="Proteomes" id="UP001138708"/>
    </source>
</evidence>
<dbReference type="RefSeq" id="WP_168043618.1">
    <property type="nucleotide sequence ID" value="NZ_JAAEDK010000012.1"/>
</dbReference>
<accession>A0A9X9WF70</accession>
<reference evidence="2" key="3">
    <citation type="journal article" date="2021" name="Syst. Appl. Microbiol.">
        <title>Roseomonas hellenica sp. nov., isolated from roots of wild-growing Alkanna tinctoria.</title>
        <authorList>
            <person name="Rat A."/>
            <person name="Naranjo H.D."/>
            <person name="Lebbe L."/>
            <person name="Cnockaert M."/>
            <person name="Krigas N."/>
            <person name="Grigoriadou K."/>
            <person name="Maloupa E."/>
            <person name="Willems A."/>
        </authorList>
    </citation>
    <scope>NUCLEOTIDE SEQUENCE</scope>
    <source>
        <strain evidence="2">LMG 31161</strain>
    </source>
</reference>
<reference evidence="3 4" key="2">
    <citation type="submission" date="2020-02" db="EMBL/GenBank/DDBJ databases">
        <authorList>
            <person name="Sun Q."/>
            <person name="Inoue M."/>
        </authorList>
    </citation>
    <scope>NUCLEOTIDE SEQUENCE [LARGE SCALE GENOMIC DNA]</scope>
    <source>
        <strain evidence="3 4">KCTC 22478</strain>
    </source>
</reference>
<dbReference type="Proteomes" id="UP001138708">
    <property type="component" value="Unassembled WGS sequence"/>
</dbReference>
<dbReference type="EMBL" id="JAAEDK010000012">
    <property type="protein sequence ID" value="MBR0658980.1"/>
    <property type="molecule type" value="Genomic_DNA"/>
</dbReference>
<protein>
    <submittedName>
        <fullName evidence="2">Extracellular solute-binding protein</fullName>
    </submittedName>
</protein>
<gene>
    <name evidence="3" type="ORF">GWK15_22340</name>
    <name evidence="2" type="ORF">GXW75_06960</name>
</gene>
<comment type="caution">
    <text evidence="2">The sequence shown here is derived from an EMBL/GenBank/DDBJ whole genome shotgun (WGS) entry which is preliminary data.</text>
</comment>
<proteinExistence type="predicted"/>
<keyword evidence="1" id="KW-0732">Signal</keyword>
<dbReference type="SUPFAM" id="SSF53850">
    <property type="entry name" value="Periplasmic binding protein-like II"/>
    <property type="match status" value="1"/>
</dbReference>
<dbReference type="Proteomes" id="UP000746741">
    <property type="component" value="Unassembled WGS sequence"/>
</dbReference>
<sequence length="450" mass="48995">MPQPATSRRAILAAGGTIGLLHGTTRAGAQPALEPRVVIVTSFSRDVTTPFVQAFERANPGTKVEIQNRNTAAAVAFIRETRSSPPDLMWASAPDAFEVLKQGNLLAQPRIDTAGIPERIGGQPTNDPDGRYFGFAVSGYGIMYNTRYLRANRLPEPKEWVDLTRPVYQGHVGISAPSRSGTTHLTIETILQGEGWEMGWAQLLEMAGNFAQVSDRSFGVPDAVNSGQYGIGIVIDFFGLSAKASGFPVEFVYPTVTTLVPANIGMVEGARNPEAARAFIQFLLSPAGQQVLLDPKVMRLPVRQETYANAPAGFPNPFTNPSLGARVRFNNDVSEVRYELVNSLFDRVITFRLRELTDAWKAVRAADTALGRRDNAEGRRLLNEARAKLTAVPVTEAQAADPAIAGAFRAARPDRPAAGRQAQFEEEWDRHAVAAYAEAKRLAEQAQRAR</sequence>
<dbReference type="GO" id="GO:0030288">
    <property type="term" value="C:outer membrane-bounded periplasmic space"/>
    <property type="evidence" value="ECO:0007669"/>
    <property type="project" value="TreeGrafter"/>
</dbReference>
<dbReference type="Gene3D" id="3.40.190.10">
    <property type="entry name" value="Periplasmic binding protein-like II"/>
    <property type="match status" value="2"/>
</dbReference>
<evidence type="ECO:0000313" key="2">
    <source>
        <dbReference type="EMBL" id="MBR0658980.1"/>
    </source>
</evidence>
<organism evidence="2 5">
    <name type="scientific">Neoroseomonas oryzicola</name>
    <dbReference type="NCBI Taxonomy" id="535904"/>
    <lineage>
        <taxon>Bacteria</taxon>
        <taxon>Pseudomonadati</taxon>
        <taxon>Pseudomonadota</taxon>
        <taxon>Alphaproteobacteria</taxon>
        <taxon>Acetobacterales</taxon>
        <taxon>Acetobacteraceae</taxon>
        <taxon>Neoroseomonas</taxon>
    </lineage>
</organism>
<dbReference type="PANTHER" id="PTHR30006:SF25">
    <property type="entry name" value="PHOSPHOGLYCERATE TRANSPORT REGULATORY PROTEIN PGTC"/>
    <property type="match status" value="1"/>
</dbReference>
<dbReference type="EMBL" id="JAAVUP010000012">
    <property type="protein sequence ID" value="NKE19714.1"/>
    <property type="molecule type" value="Genomic_DNA"/>
</dbReference>